<dbReference type="OMA" id="WRRGAFH"/>
<dbReference type="SMART" id="SM00198">
    <property type="entry name" value="SCP"/>
    <property type="match status" value="1"/>
</dbReference>
<keyword evidence="3" id="KW-1185">Reference proteome</keyword>
<sequence length="206" mass="23932">MDQPEDWDDSCFYPPDNKLTLDVEAFRQDMVSAHNRYRQLHESPPLTTLQELEDDAQIWAETIAAKGHLEYCEHLHNIGENLCSIDLITSVPSAKEIVRNWYKEIKQYSFAEPRWRRGAFHLTQILWRSTTHIGIGIAPVPGEPRLFVVVRYFPAGNSNFPGEFQKNVRPRMSLSSTESSNWSQEDYSFVRTYSGRLRSFAEDAYI</sequence>
<reference evidence="2 3" key="1">
    <citation type="submission" date="2013-11" db="EMBL/GenBank/DDBJ databases">
        <title>Genome sequencing of Stegodyphus mimosarum.</title>
        <authorList>
            <person name="Bechsgaard J."/>
        </authorList>
    </citation>
    <scope>NUCLEOTIDE SEQUENCE [LARGE SCALE GENOMIC DNA]</scope>
</reference>
<dbReference type="OrthoDB" id="337038at2759"/>
<protein>
    <submittedName>
        <fullName evidence="2">Golgi-associated plant pathogenesis-related protein 1</fullName>
    </submittedName>
</protein>
<dbReference type="InterPro" id="IPR001283">
    <property type="entry name" value="CRISP-related"/>
</dbReference>
<gene>
    <name evidence="2" type="ORF">X975_21520</name>
</gene>
<dbReference type="FunFam" id="3.40.33.10:FF:000010">
    <property type="entry name" value="Predicted protein"/>
    <property type="match status" value="1"/>
</dbReference>
<dbReference type="Gene3D" id="3.40.33.10">
    <property type="entry name" value="CAP"/>
    <property type="match status" value="1"/>
</dbReference>
<dbReference type="CDD" id="cd05382">
    <property type="entry name" value="CAP_GAPR1-like"/>
    <property type="match status" value="1"/>
</dbReference>
<dbReference type="STRING" id="407821.A0A087SXZ1"/>
<name>A0A087SXZ1_STEMI</name>
<dbReference type="SUPFAM" id="SSF55797">
    <property type="entry name" value="PR-1-like"/>
    <property type="match status" value="1"/>
</dbReference>
<evidence type="ECO:0000313" key="2">
    <source>
        <dbReference type="EMBL" id="KFM57730.1"/>
    </source>
</evidence>
<dbReference type="InterPro" id="IPR034113">
    <property type="entry name" value="SCP_GAPR1-like"/>
</dbReference>
<dbReference type="InterPro" id="IPR035940">
    <property type="entry name" value="CAP_sf"/>
</dbReference>
<dbReference type="EMBL" id="KK112468">
    <property type="protein sequence ID" value="KFM57730.1"/>
    <property type="molecule type" value="Genomic_DNA"/>
</dbReference>
<feature type="domain" description="SCP" evidence="1">
    <location>
        <begin position="25"/>
        <end position="160"/>
    </location>
</feature>
<dbReference type="PANTHER" id="PTHR10334">
    <property type="entry name" value="CYSTEINE-RICH SECRETORY PROTEIN-RELATED"/>
    <property type="match status" value="1"/>
</dbReference>
<dbReference type="Proteomes" id="UP000054359">
    <property type="component" value="Unassembled WGS sequence"/>
</dbReference>
<evidence type="ECO:0000259" key="1">
    <source>
        <dbReference type="SMART" id="SM00198"/>
    </source>
</evidence>
<feature type="non-terminal residue" evidence="2">
    <location>
        <position position="206"/>
    </location>
</feature>
<organism evidence="2 3">
    <name type="scientific">Stegodyphus mimosarum</name>
    <name type="common">African social velvet spider</name>
    <dbReference type="NCBI Taxonomy" id="407821"/>
    <lineage>
        <taxon>Eukaryota</taxon>
        <taxon>Metazoa</taxon>
        <taxon>Ecdysozoa</taxon>
        <taxon>Arthropoda</taxon>
        <taxon>Chelicerata</taxon>
        <taxon>Arachnida</taxon>
        <taxon>Araneae</taxon>
        <taxon>Araneomorphae</taxon>
        <taxon>Entelegynae</taxon>
        <taxon>Eresoidea</taxon>
        <taxon>Eresidae</taxon>
        <taxon>Stegodyphus</taxon>
    </lineage>
</organism>
<proteinExistence type="predicted"/>
<dbReference type="AlphaFoldDB" id="A0A087SXZ1"/>
<evidence type="ECO:0000313" key="3">
    <source>
        <dbReference type="Proteomes" id="UP000054359"/>
    </source>
</evidence>
<accession>A0A087SXZ1</accession>
<dbReference type="InterPro" id="IPR014044">
    <property type="entry name" value="CAP_dom"/>
</dbReference>
<dbReference type="Pfam" id="PF00188">
    <property type="entry name" value="CAP"/>
    <property type="match status" value="1"/>
</dbReference>